<evidence type="ECO:0000256" key="1">
    <source>
        <dbReference type="SAM" id="MobiDB-lite"/>
    </source>
</evidence>
<dbReference type="RefSeq" id="WP_106619023.1">
    <property type="nucleotide sequence ID" value="NZ_PYAX01000013.1"/>
</dbReference>
<sequence length="76" mass="8466">MEDSGSVDSQQPDETTDQRHVRRHADRVTALLEPLDGVELGEQDRHVIEWLATHDTSVVGTVASLLYRARAVDGAW</sequence>
<gene>
    <name evidence="2" type="ORF">B0I31_113164</name>
</gene>
<keyword evidence="3" id="KW-1185">Reference proteome</keyword>
<dbReference type="Proteomes" id="UP000241118">
    <property type="component" value="Unassembled WGS sequence"/>
</dbReference>
<feature type="compositionally biased region" description="Polar residues" evidence="1">
    <location>
        <begin position="1"/>
        <end position="13"/>
    </location>
</feature>
<comment type="caution">
    <text evidence="2">The sequence shown here is derived from an EMBL/GenBank/DDBJ whole genome shotgun (WGS) entry which is preliminary data.</text>
</comment>
<feature type="region of interest" description="Disordered" evidence="1">
    <location>
        <begin position="1"/>
        <end position="25"/>
    </location>
</feature>
<dbReference type="EMBL" id="PYAX01000013">
    <property type="protein sequence ID" value="PSL52491.1"/>
    <property type="molecule type" value="Genomic_DNA"/>
</dbReference>
<dbReference type="AlphaFoldDB" id="A0A2P8I1Z7"/>
<dbReference type="OrthoDB" id="3698588at2"/>
<organism evidence="2 3">
    <name type="scientific">Saccharothrix carnea</name>
    <dbReference type="NCBI Taxonomy" id="1280637"/>
    <lineage>
        <taxon>Bacteria</taxon>
        <taxon>Bacillati</taxon>
        <taxon>Actinomycetota</taxon>
        <taxon>Actinomycetes</taxon>
        <taxon>Pseudonocardiales</taxon>
        <taxon>Pseudonocardiaceae</taxon>
        <taxon>Saccharothrix</taxon>
    </lineage>
</organism>
<protein>
    <submittedName>
        <fullName evidence="2">Uncharacterized protein</fullName>
    </submittedName>
</protein>
<proteinExistence type="predicted"/>
<reference evidence="2 3" key="1">
    <citation type="submission" date="2018-03" db="EMBL/GenBank/DDBJ databases">
        <title>Genomic Encyclopedia of Type Strains, Phase III (KMG-III): the genomes of soil and plant-associated and newly described type strains.</title>
        <authorList>
            <person name="Whitman W."/>
        </authorList>
    </citation>
    <scope>NUCLEOTIDE SEQUENCE [LARGE SCALE GENOMIC DNA]</scope>
    <source>
        <strain evidence="2 3">CGMCC 4.7097</strain>
    </source>
</reference>
<evidence type="ECO:0000313" key="3">
    <source>
        <dbReference type="Proteomes" id="UP000241118"/>
    </source>
</evidence>
<name>A0A2P8I1Z7_SACCR</name>
<accession>A0A2P8I1Z7</accession>
<evidence type="ECO:0000313" key="2">
    <source>
        <dbReference type="EMBL" id="PSL52491.1"/>
    </source>
</evidence>